<dbReference type="Pfam" id="PF00293">
    <property type="entry name" value="NUDIX"/>
    <property type="match status" value="1"/>
</dbReference>
<organism evidence="2 3">
    <name type="scientific">Pediococcus stilesii</name>
    <dbReference type="NCBI Taxonomy" id="331679"/>
    <lineage>
        <taxon>Bacteria</taxon>
        <taxon>Bacillati</taxon>
        <taxon>Bacillota</taxon>
        <taxon>Bacilli</taxon>
        <taxon>Lactobacillales</taxon>
        <taxon>Lactobacillaceae</taxon>
        <taxon>Pediococcus</taxon>
    </lineage>
</organism>
<dbReference type="SUPFAM" id="SSF55811">
    <property type="entry name" value="Nudix"/>
    <property type="match status" value="1"/>
</dbReference>
<accession>A0A0R2KWB1</accession>
<dbReference type="RefSeq" id="WP_057803172.1">
    <property type="nucleotide sequence ID" value="NZ_JQBX01000010.1"/>
</dbReference>
<dbReference type="PATRIC" id="fig|331679.3.peg.243"/>
<evidence type="ECO:0000259" key="1">
    <source>
        <dbReference type="PROSITE" id="PS51462"/>
    </source>
</evidence>
<keyword evidence="3" id="KW-1185">Reference proteome</keyword>
<gene>
    <name evidence="2" type="ORF">IV81_GL000238</name>
</gene>
<reference evidence="2 3" key="1">
    <citation type="journal article" date="2015" name="Genome Announc.">
        <title>Expanding the biotechnology potential of lactobacilli through comparative genomics of 213 strains and associated genera.</title>
        <authorList>
            <person name="Sun Z."/>
            <person name="Harris H.M."/>
            <person name="McCann A."/>
            <person name="Guo C."/>
            <person name="Argimon S."/>
            <person name="Zhang W."/>
            <person name="Yang X."/>
            <person name="Jeffery I.B."/>
            <person name="Cooney J.C."/>
            <person name="Kagawa T.F."/>
            <person name="Liu W."/>
            <person name="Song Y."/>
            <person name="Salvetti E."/>
            <person name="Wrobel A."/>
            <person name="Rasinkangas P."/>
            <person name="Parkhill J."/>
            <person name="Rea M.C."/>
            <person name="O'Sullivan O."/>
            <person name="Ritari J."/>
            <person name="Douillard F.P."/>
            <person name="Paul Ross R."/>
            <person name="Yang R."/>
            <person name="Briner A.E."/>
            <person name="Felis G.E."/>
            <person name="de Vos W.M."/>
            <person name="Barrangou R."/>
            <person name="Klaenhammer T.R."/>
            <person name="Caufield P.W."/>
            <person name="Cui Y."/>
            <person name="Zhang H."/>
            <person name="O'Toole P.W."/>
        </authorList>
    </citation>
    <scope>NUCLEOTIDE SEQUENCE [LARGE SCALE GENOMIC DNA]</scope>
    <source>
        <strain evidence="2 3">DSM 18001</strain>
    </source>
</reference>
<dbReference type="PANTHER" id="PTHR43222:SF2">
    <property type="entry name" value="NUDIX HYDROLASE 23, CHLOROPLASTIC"/>
    <property type="match status" value="1"/>
</dbReference>
<name>A0A0R2KWB1_9LACO</name>
<proteinExistence type="predicted"/>
<dbReference type="InterPro" id="IPR015797">
    <property type="entry name" value="NUDIX_hydrolase-like_dom_sf"/>
</dbReference>
<evidence type="ECO:0000313" key="3">
    <source>
        <dbReference type="Proteomes" id="UP000051859"/>
    </source>
</evidence>
<dbReference type="InterPro" id="IPR059176">
    <property type="entry name" value="UDP-X_N"/>
</dbReference>
<feature type="domain" description="Nudix hydrolase" evidence="1">
    <location>
        <begin position="68"/>
        <end position="195"/>
    </location>
</feature>
<dbReference type="InterPro" id="IPR000086">
    <property type="entry name" value="NUDIX_hydrolase_dom"/>
</dbReference>
<dbReference type="Proteomes" id="UP000051859">
    <property type="component" value="Unassembled WGS sequence"/>
</dbReference>
<dbReference type="PANTHER" id="PTHR43222">
    <property type="entry name" value="NUDIX HYDROLASE 23"/>
    <property type="match status" value="1"/>
</dbReference>
<dbReference type="Gene3D" id="3.90.79.10">
    <property type="entry name" value="Nucleoside Triphosphate Pyrophosphohydrolase"/>
    <property type="match status" value="1"/>
</dbReference>
<dbReference type="EMBL" id="JQBX01000010">
    <property type="protein sequence ID" value="KRN93835.1"/>
    <property type="molecule type" value="Genomic_DNA"/>
</dbReference>
<dbReference type="AlphaFoldDB" id="A0A0R2KWB1"/>
<comment type="caution">
    <text evidence="2">The sequence shown here is derived from an EMBL/GenBank/DDBJ whole genome shotgun (WGS) entry which is preliminary data.</text>
</comment>
<dbReference type="Gene3D" id="6.10.250.1120">
    <property type="match status" value="1"/>
</dbReference>
<protein>
    <submittedName>
        <fullName evidence="2">MutT NUDIX family protein</fullName>
    </submittedName>
</protein>
<dbReference type="STRING" id="331679.IV81_GL000238"/>
<dbReference type="Pfam" id="PF12535">
    <property type="entry name" value="Nudix_N"/>
    <property type="match status" value="1"/>
</dbReference>
<dbReference type="PROSITE" id="PS51462">
    <property type="entry name" value="NUDIX"/>
    <property type="match status" value="1"/>
</dbReference>
<sequence>MKGAKILNQLTFLRRIVAISEAGLAYANDRFDQERYQELHQLAIDQLSSLSDTPVSKIQQLFANESGYPTPKVDVRAFIKHDDSVLLVEDRSGRWALPGGFAEIGWTPSENVAKEVDEETGLKVNVEALRAIYDTSLRSDIPQFTQYYKLIFKCRILDGHFQKNSETVTMDWFSLDNLPPLSLKRTTKEQLDQLFNGSIHVD</sequence>
<dbReference type="CDD" id="cd18891">
    <property type="entry name" value="NUDIX_UDP-X_diphosphatase"/>
    <property type="match status" value="1"/>
</dbReference>
<evidence type="ECO:0000313" key="2">
    <source>
        <dbReference type="EMBL" id="KRN93835.1"/>
    </source>
</evidence>